<keyword evidence="1" id="KW-1133">Transmembrane helix</keyword>
<name>A0A0N7BVJ9_CLOPF</name>
<geneLocation type="plasmid" evidence="3 4">
    <name>pJFP838D</name>
</geneLocation>
<dbReference type="AlphaFoldDB" id="A0A0N7BVJ9"/>
<dbReference type="Proteomes" id="UP000070260">
    <property type="component" value="Plasmid pJFP838D"/>
</dbReference>
<keyword evidence="2" id="KW-0614">Plasmid</keyword>
<proteinExistence type="predicted"/>
<evidence type="ECO:0000313" key="3">
    <source>
        <dbReference type="EMBL" id="AMN30549.1"/>
    </source>
</evidence>
<evidence type="ECO:0000256" key="1">
    <source>
        <dbReference type="SAM" id="Phobius"/>
    </source>
</evidence>
<feature type="transmembrane region" description="Helical" evidence="1">
    <location>
        <begin position="6"/>
        <end position="28"/>
    </location>
</feature>
<gene>
    <name evidence="3" type="ORF">JFP838_pD0026</name>
</gene>
<reference evidence="3 4" key="2">
    <citation type="journal article" date="2016" name="PLoS ONE">
        <title>Plasmid Characterization and Chromosome Analysis of Two netF+ Clostridium perfringens Isolates Associated with Foal and Canine Necrotizing Enteritis.</title>
        <authorList>
            <person name="Mehdizadeh Gohari I."/>
            <person name="Kropinski A.M."/>
            <person name="Weese S.J."/>
            <person name="Parreira V.R."/>
            <person name="Whitehead A.E."/>
            <person name="Boerlin P."/>
            <person name="Prescott J.F."/>
        </authorList>
    </citation>
    <scope>NUCLEOTIDE SEQUENCE [LARGE SCALE GENOMIC DNA]</scope>
    <source>
        <strain evidence="3 4">JP838</strain>
        <plasmid evidence="3">pJFP838D</plasmid>
        <plasmid evidence="4">Plasmid pJFP838D</plasmid>
    </source>
</reference>
<evidence type="ECO:0000313" key="4">
    <source>
        <dbReference type="Proteomes" id="UP000070260"/>
    </source>
</evidence>
<reference evidence="2" key="1">
    <citation type="journal article" date="2015" name="PLoS ONE">
        <title>A Novel Pore-Forming Toxin in Type A Clostridium perfringens Is Associated with Both Fatal Canine Hemorrhagic Gastroenteritis and Fatal Foal Necrotizing Enterocolitis.</title>
        <authorList>
            <person name="Gohari I.M."/>
            <person name="Parreira V.R."/>
            <person name="Nowell V.J."/>
            <person name="Nicholson V.M."/>
            <person name="Oliphant K."/>
            <person name="Prescott J.F."/>
        </authorList>
    </citation>
    <scope>NUCLEOTIDE SEQUENCE</scope>
    <source>
        <strain evidence="2">JP718</strain>
        <plasmid evidence="2">pCP718cpe</plasmid>
    </source>
</reference>
<sequence>MLIMIPKFLWIPLLIILVIISNINWVLYSARKNKVNKKY</sequence>
<keyword evidence="1" id="KW-0812">Transmembrane</keyword>
<keyword evidence="1" id="KW-0472">Membrane</keyword>
<evidence type="ECO:0000313" key="2">
    <source>
        <dbReference type="EMBL" id="AKF16709.1"/>
    </source>
</evidence>
<accession>A0A0N7BVJ9</accession>
<protein>
    <submittedName>
        <fullName evidence="2">Uncharacterized protein</fullName>
    </submittedName>
</protein>
<organism evidence="2">
    <name type="scientific">Clostridium perfringens</name>
    <dbReference type="NCBI Taxonomy" id="1502"/>
    <lineage>
        <taxon>Bacteria</taxon>
        <taxon>Bacillati</taxon>
        <taxon>Bacillota</taxon>
        <taxon>Clostridia</taxon>
        <taxon>Eubacteriales</taxon>
        <taxon>Clostridiaceae</taxon>
        <taxon>Clostridium</taxon>
    </lineage>
</organism>
<dbReference type="EMBL" id="KP739976">
    <property type="protein sequence ID" value="AKF16709.1"/>
    <property type="molecule type" value="Genomic_DNA"/>
</dbReference>
<dbReference type="EMBL" id="CP013039">
    <property type="protein sequence ID" value="AMN30549.1"/>
    <property type="molecule type" value="Genomic_DNA"/>
</dbReference>
<geneLocation type="plasmid" evidence="2">
    <name>pCP718cpe</name>
</geneLocation>